<keyword evidence="2" id="KW-0677">Repeat</keyword>
<dbReference type="OrthoDB" id="10252509at2759"/>
<name>A0A4Z1SS39_GIAMU</name>
<evidence type="ECO:0000313" key="6">
    <source>
        <dbReference type="Proteomes" id="UP000315496"/>
    </source>
</evidence>
<dbReference type="PANTHER" id="PTHR10943:SF1">
    <property type="entry name" value="26S PROTEASOME NON-ATPASE REGULATORY SUBUNIT 2"/>
    <property type="match status" value="1"/>
</dbReference>
<comment type="caution">
    <text evidence="5">The sequence shown here is derived from an EMBL/GenBank/DDBJ whole genome shotgun (WGS) entry which is preliminary data.</text>
</comment>
<dbReference type="GO" id="GO:0005634">
    <property type="term" value="C:nucleus"/>
    <property type="evidence" value="ECO:0007669"/>
    <property type="project" value="TreeGrafter"/>
</dbReference>
<reference evidence="5 6" key="1">
    <citation type="submission" date="2019-05" db="EMBL/GenBank/DDBJ databases">
        <title>The compact genome of Giardia muris reveals important steps in the evolution of intestinal protozoan parasites.</title>
        <authorList>
            <person name="Xu F."/>
            <person name="Jimenez-Gonzalez A."/>
            <person name="Einarsson E."/>
            <person name="Astvaldsson A."/>
            <person name="Peirasmaki D."/>
            <person name="Eckmann L."/>
            <person name="Andersson J.O."/>
            <person name="Svard S.G."/>
            <person name="Jerlstrom-Hultqvist J."/>
        </authorList>
    </citation>
    <scope>NUCLEOTIDE SEQUENCE [LARGE SCALE GENOMIC DNA]</scope>
    <source>
        <strain evidence="5 6">Roberts-Thomson</strain>
    </source>
</reference>
<dbReference type="Gene3D" id="1.25.10.10">
    <property type="entry name" value="Leucine-rich Repeat Variant"/>
    <property type="match status" value="2"/>
</dbReference>
<dbReference type="GO" id="GO:0034515">
    <property type="term" value="C:proteasome storage granule"/>
    <property type="evidence" value="ECO:0007669"/>
    <property type="project" value="TreeGrafter"/>
</dbReference>
<accession>A0A4Z1SS39</accession>
<keyword evidence="6" id="KW-1185">Reference proteome</keyword>
<dbReference type="GO" id="GO:0043161">
    <property type="term" value="P:proteasome-mediated ubiquitin-dependent protein catabolic process"/>
    <property type="evidence" value="ECO:0007669"/>
    <property type="project" value="TreeGrafter"/>
</dbReference>
<dbReference type="InterPro" id="IPR040892">
    <property type="entry name" value="RPN1_N"/>
</dbReference>
<proteinExistence type="inferred from homology"/>
<dbReference type="InterPro" id="IPR002015">
    <property type="entry name" value="Proteasome/cyclosome_rpt"/>
</dbReference>
<comment type="similarity">
    <text evidence="1">Belongs to the proteasome subunit S2 family.</text>
</comment>
<dbReference type="GO" id="GO:0008540">
    <property type="term" value="C:proteasome regulatory particle, base subcomplex"/>
    <property type="evidence" value="ECO:0007669"/>
    <property type="project" value="TreeGrafter"/>
</dbReference>
<dbReference type="PANTHER" id="PTHR10943">
    <property type="entry name" value="26S PROTEASOME NON-ATPASE REGULATORY SUBUNIT"/>
    <property type="match status" value="1"/>
</dbReference>
<evidence type="ECO:0000256" key="1">
    <source>
        <dbReference type="ARBA" id="ARBA00005460"/>
    </source>
</evidence>
<dbReference type="VEuPathDB" id="GiardiaDB:GMRT_13948"/>
<dbReference type="InterPro" id="IPR011989">
    <property type="entry name" value="ARM-like"/>
</dbReference>
<feature type="region of interest" description="Disordered" evidence="3">
    <location>
        <begin position="558"/>
        <end position="577"/>
    </location>
</feature>
<evidence type="ECO:0000313" key="5">
    <source>
        <dbReference type="EMBL" id="TNJ26468.1"/>
    </source>
</evidence>
<gene>
    <name evidence="5" type="ORF">GMRT_13948</name>
</gene>
<feature type="domain" description="RPN1 N-terminal" evidence="4">
    <location>
        <begin position="32"/>
        <end position="351"/>
    </location>
</feature>
<dbReference type="Pfam" id="PF01851">
    <property type="entry name" value="PC_rep"/>
    <property type="match status" value="1"/>
</dbReference>
<dbReference type="EMBL" id="VDLU01000005">
    <property type="protein sequence ID" value="TNJ26468.1"/>
    <property type="molecule type" value="Genomic_DNA"/>
</dbReference>
<evidence type="ECO:0000256" key="2">
    <source>
        <dbReference type="ARBA" id="ARBA00022737"/>
    </source>
</evidence>
<organism evidence="5 6">
    <name type="scientific">Giardia muris</name>
    <dbReference type="NCBI Taxonomy" id="5742"/>
    <lineage>
        <taxon>Eukaryota</taxon>
        <taxon>Metamonada</taxon>
        <taxon>Diplomonadida</taxon>
        <taxon>Hexamitidae</taxon>
        <taxon>Giardiinae</taxon>
        <taxon>Giardia</taxon>
    </lineage>
</organism>
<protein>
    <submittedName>
        <fullName evidence="5">26S proteasome non-ATPase regulatory subunit 2</fullName>
    </submittedName>
</protein>
<dbReference type="AlphaFoldDB" id="A0A4Z1SS39"/>
<evidence type="ECO:0000256" key="3">
    <source>
        <dbReference type="SAM" id="MobiDB-lite"/>
    </source>
</evidence>
<sequence length="1125" mass="123322">MEVSRPDPHKEMAIALQAACDRLERAVSMNREADITQAVEHLGSLFEDQSHSATGLPLALRLIEPHISLLTELYDAHPNDALGLLLLRALMLYRTDSSDFLVRFGTIFLACFEQGSTTWAVDVLKSASNYFSQFYGRYISPTETKTTLPDWKLGEAIDNAHARQCVLRCVTLLMSHSFVPEALDCIVEAKLLTDKEALLTVITKASAKGVGEYVHQLIQYSEDLGLDGGQVTTVLAEVYTSIGLRCDAFLLHLTAQNYEAAHALLHSELRISNLLQMAYLVAYNGCSAFFTRDDYRRALLNTSTFRDDDEALETQTDELYRVSCNHEAANHLLRLAGKVDLTIPRSVTEILQKDKISVPWNSLDQMLLVIGDFFLNAFANAGMGSDKLLASHRQYVKKQATAGGAIALDEGGIMHGPDEEHLATEEGGDTIASNRRTKKPEGFYLLTQGKTMSDLTRALGAASLGVIYLGQAHGAGPAFNVIARYLSSSNHWVRMGALLAMGISASGTHDTSEIHPILRILGPVFNPYFIDSGKPFVFEQYFRPSCQVLRNELRFQKPPAAASDAPTTPQPHPTSDDLKRVLTAQNTNRVYEFILHDHHPLSMDRPANNDAEFYNTAQAFAVLGIGMAYLGTRNPVAVELIKQRLLLSSTHVHKSISILEKNPRCNGCLALGLIMAGSADLDTAFLILRVIAGNTKTQRALRFFPLKPIALGIIFLGAGWTEQGRQRMKTFIDGIMPNLRSITIPDSASEPMPIPSEEEQIHLAAYIQAIVTVCAYAFTGNERVLSETMKAVYEAISGRVAAEETVNLNKYTPGFSSQQPRRTSTMGVDDFAADTGVPIQLPNVNFTLWPGENLDPVCILIIGLGLIAGNDSVCRPMVMRLINKILVYGSVYAKRACPLALALMNLSSPTPELTDMLYRIATLSDDTLAFNSILALGLIGCGSCNSRIAQSLRQLLELKGGLRASSDTTDAPILAAKISLGLLHCGRGLMHISVSHSYNRAVSIPRLASIASLLFFISVNSRVSLRPKCAILFYLIAGALRPKYLVTVDASNKPQTVTFRSGNYFDTVGLMEPYRLTGHQANTTPMTLSHVERAELEDVNVEIALSYPEDIVVVSRTVQIDTVLD</sequence>
<feature type="compositionally biased region" description="Low complexity" evidence="3">
    <location>
        <begin position="558"/>
        <end position="567"/>
    </location>
</feature>
<evidence type="ECO:0000259" key="4">
    <source>
        <dbReference type="Pfam" id="PF17781"/>
    </source>
</evidence>
<dbReference type="Pfam" id="PF17781">
    <property type="entry name" value="RPN1_RPN2_N"/>
    <property type="match status" value="1"/>
</dbReference>
<dbReference type="Proteomes" id="UP000315496">
    <property type="component" value="Chromosome 5"/>
</dbReference>
<keyword evidence="5" id="KW-0647">Proteasome</keyword>